<comment type="caution">
    <text evidence="11">The sequence shown here is derived from an EMBL/GenBank/DDBJ whole genome shotgun (WGS) entry which is preliminary data.</text>
</comment>
<reference evidence="11" key="1">
    <citation type="journal article" date="2014" name="Int. J. Syst. Evol. Microbiol.">
        <title>Complete genome sequence of Corynebacterium casei LMG S-19264T (=DSM 44701T), isolated from a smear-ripened cheese.</title>
        <authorList>
            <consortium name="US DOE Joint Genome Institute (JGI-PGF)"/>
            <person name="Walter F."/>
            <person name="Albersmeier A."/>
            <person name="Kalinowski J."/>
            <person name="Ruckert C."/>
        </authorList>
    </citation>
    <scope>NUCLEOTIDE SEQUENCE</scope>
    <source>
        <strain evidence="11">KCTC 22169</strain>
    </source>
</reference>
<evidence type="ECO:0000256" key="3">
    <source>
        <dbReference type="ARBA" id="ARBA00022723"/>
    </source>
</evidence>
<keyword evidence="12" id="KW-1185">Reference proteome</keyword>
<dbReference type="Pfam" id="PF00762">
    <property type="entry name" value="Ferrochelatase"/>
    <property type="match status" value="1"/>
</dbReference>
<evidence type="ECO:0000256" key="4">
    <source>
        <dbReference type="ARBA" id="ARBA00023004"/>
    </source>
</evidence>
<sequence length="336" mass="38797">MNKPQQHPVVKHGRIGVLLVNLGTPDATDTRSVRRYLREFLSDRRVIELHPLLWAPVLYGPILMFRPRKSAEAYRKIWLKDVDESPLRYYTRRQAERLQERLPDVEVDWAMRYGTPAIRDRIDALIERGCDRLLVLPLYPQYSATTSASVADATFDALKKLRWQPTLRLAHPWHDHPAHIQALTHSIQRQLAELEREPEVLVLSFHGLPKKYFDLGDPYYCHCQKTVRLLRESLGWPEDRVRVTFQSRLGPTEWLQPYTAEVLAQLPKEGVTNIAVATPGFVTDCVETLEEIAIEGREIFEEAGGERYDVLPCLNDSDDSIEMLEALVTQELGGWR</sequence>
<comment type="pathway">
    <text evidence="9 10">Porphyrin-containing compound metabolism; protoheme biosynthesis; protoheme from protoporphyrin-IX: step 1/1.</text>
</comment>
<keyword evidence="7 9" id="KW-0627">Porphyrin biosynthesis</keyword>
<comment type="function">
    <text evidence="9 10">Catalyzes the ferrous insertion into protoporphyrin IX.</text>
</comment>
<dbReference type="GO" id="GO:0006783">
    <property type="term" value="P:heme biosynthetic process"/>
    <property type="evidence" value="ECO:0007669"/>
    <property type="project" value="UniProtKB-UniRule"/>
</dbReference>
<evidence type="ECO:0000256" key="1">
    <source>
        <dbReference type="ARBA" id="ARBA00007718"/>
    </source>
</evidence>
<evidence type="ECO:0000256" key="9">
    <source>
        <dbReference type="HAMAP-Rule" id="MF_00323"/>
    </source>
</evidence>
<evidence type="ECO:0000256" key="7">
    <source>
        <dbReference type="ARBA" id="ARBA00023244"/>
    </source>
</evidence>
<dbReference type="NCBIfam" id="TIGR00109">
    <property type="entry name" value="hemH"/>
    <property type="match status" value="1"/>
</dbReference>
<dbReference type="EC" id="4.98.1.1" evidence="9 10"/>
<dbReference type="PANTHER" id="PTHR11108">
    <property type="entry name" value="FERROCHELATASE"/>
    <property type="match status" value="1"/>
</dbReference>
<dbReference type="Proteomes" id="UP000626148">
    <property type="component" value="Unassembled WGS sequence"/>
</dbReference>
<protein>
    <recommendedName>
        <fullName evidence="9 10">Ferrochelatase</fullName>
        <ecNumber evidence="9 10">4.98.1.1</ecNumber>
    </recommendedName>
    <alternativeName>
        <fullName evidence="9">Heme synthase</fullName>
    </alternativeName>
    <alternativeName>
        <fullName evidence="9">Protoheme ferro-lyase</fullName>
    </alternativeName>
</protein>
<dbReference type="AlphaFoldDB" id="A0A918K862"/>
<keyword evidence="3 9" id="KW-0479">Metal-binding</keyword>
<name>A0A918K862_9GAMM</name>
<dbReference type="PROSITE" id="PS00534">
    <property type="entry name" value="FERROCHELATASE"/>
    <property type="match status" value="1"/>
</dbReference>
<comment type="catalytic activity">
    <reaction evidence="8">
        <text>Fe-coproporphyrin III + 2 H(+) = coproporphyrin III + Fe(2+)</text>
        <dbReference type="Rhea" id="RHEA:49572"/>
        <dbReference type="ChEBI" id="CHEBI:15378"/>
        <dbReference type="ChEBI" id="CHEBI:29033"/>
        <dbReference type="ChEBI" id="CHEBI:68438"/>
        <dbReference type="ChEBI" id="CHEBI:131725"/>
        <dbReference type="EC" id="4.99.1.9"/>
    </reaction>
    <physiologicalReaction direction="right-to-left" evidence="8">
        <dbReference type="Rhea" id="RHEA:49574"/>
    </physiologicalReaction>
</comment>
<dbReference type="CDD" id="cd03411">
    <property type="entry name" value="Ferrochelatase_N"/>
    <property type="match status" value="1"/>
</dbReference>
<dbReference type="InterPro" id="IPR033644">
    <property type="entry name" value="Ferrochelatase_C"/>
</dbReference>
<feature type="binding site" evidence="9">
    <location>
        <position position="206"/>
    </location>
    <ligand>
        <name>Fe(2+)</name>
        <dbReference type="ChEBI" id="CHEBI:29033"/>
    </ligand>
</feature>
<keyword evidence="2 9" id="KW-0963">Cytoplasm</keyword>
<organism evidence="11 12">
    <name type="scientific">Saccharospirillum salsuginis</name>
    <dbReference type="NCBI Taxonomy" id="418750"/>
    <lineage>
        <taxon>Bacteria</taxon>
        <taxon>Pseudomonadati</taxon>
        <taxon>Pseudomonadota</taxon>
        <taxon>Gammaproteobacteria</taxon>
        <taxon>Oceanospirillales</taxon>
        <taxon>Saccharospirillaceae</taxon>
        <taxon>Saccharospirillum</taxon>
    </lineage>
</organism>
<dbReference type="HAMAP" id="MF_00323">
    <property type="entry name" value="Ferrochelatase"/>
    <property type="match status" value="1"/>
</dbReference>
<dbReference type="FunFam" id="3.40.50.1400:FF:000002">
    <property type="entry name" value="Ferrochelatase"/>
    <property type="match status" value="1"/>
</dbReference>
<dbReference type="InterPro" id="IPR019772">
    <property type="entry name" value="Ferrochelatase_AS"/>
</dbReference>
<gene>
    <name evidence="9 11" type="primary">hemH</name>
    <name evidence="11" type="ORF">GCM10007392_21870</name>
</gene>
<dbReference type="SUPFAM" id="SSF53800">
    <property type="entry name" value="Chelatase"/>
    <property type="match status" value="1"/>
</dbReference>
<dbReference type="RefSeq" id="WP_189608584.1">
    <property type="nucleotide sequence ID" value="NZ_BMXR01000005.1"/>
</dbReference>
<dbReference type="Gene3D" id="3.40.50.1400">
    <property type="match status" value="2"/>
</dbReference>
<keyword evidence="5 9" id="KW-0350">Heme biosynthesis</keyword>
<proteinExistence type="inferred from homology"/>
<dbReference type="EMBL" id="BMXR01000005">
    <property type="protein sequence ID" value="GGX54166.1"/>
    <property type="molecule type" value="Genomic_DNA"/>
</dbReference>
<evidence type="ECO:0000313" key="12">
    <source>
        <dbReference type="Proteomes" id="UP000626148"/>
    </source>
</evidence>
<reference evidence="11" key="2">
    <citation type="submission" date="2020-09" db="EMBL/GenBank/DDBJ databases">
        <authorList>
            <person name="Sun Q."/>
            <person name="Kim S."/>
        </authorList>
    </citation>
    <scope>NUCLEOTIDE SEQUENCE</scope>
    <source>
        <strain evidence="11">KCTC 22169</strain>
    </source>
</reference>
<evidence type="ECO:0000256" key="6">
    <source>
        <dbReference type="ARBA" id="ARBA00023239"/>
    </source>
</evidence>
<keyword evidence="6 9" id="KW-0456">Lyase</keyword>
<comment type="subcellular location">
    <subcellularLocation>
        <location evidence="9 10">Cytoplasm</location>
    </subcellularLocation>
</comment>
<dbReference type="GO" id="GO:0004325">
    <property type="term" value="F:ferrochelatase activity"/>
    <property type="evidence" value="ECO:0007669"/>
    <property type="project" value="UniProtKB-UniRule"/>
</dbReference>
<dbReference type="PANTHER" id="PTHR11108:SF1">
    <property type="entry name" value="FERROCHELATASE, MITOCHONDRIAL"/>
    <property type="match status" value="1"/>
</dbReference>
<evidence type="ECO:0000313" key="11">
    <source>
        <dbReference type="EMBL" id="GGX54166.1"/>
    </source>
</evidence>
<comment type="similarity">
    <text evidence="1 9 10">Belongs to the ferrochelatase family.</text>
</comment>
<dbReference type="InterPro" id="IPR033659">
    <property type="entry name" value="Ferrochelatase_N"/>
</dbReference>
<dbReference type="InterPro" id="IPR001015">
    <property type="entry name" value="Ferrochelatase"/>
</dbReference>
<feature type="binding site" evidence="9">
    <location>
        <position position="287"/>
    </location>
    <ligand>
        <name>Fe(2+)</name>
        <dbReference type="ChEBI" id="CHEBI:29033"/>
    </ligand>
</feature>
<evidence type="ECO:0000256" key="5">
    <source>
        <dbReference type="ARBA" id="ARBA00023133"/>
    </source>
</evidence>
<comment type="catalytic activity">
    <reaction evidence="9 10">
        <text>heme b + 2 H(+) = protoporphyrin IX + Fe(2+)</text>
        <dbReference type="Rhea" id="RHEA:22584"/>
        <dbReference type="ChEBI" id="CHEBI:15378"/>
        <dbReference type="ChEBI" id="CHEBI:29033"/>
        <dbReference type="ChEBI" id="CHEBI:57306"/>
        <dbReference type="ChEBI" id="CHEBI:60344"/>
        <dbReference type="EC" id="4.98.1.1"/>
    </reaction>
</comment>
<dbReference type="GO" id="GO:0005737">
    <property type="term" value="C:cytoplasm"/>
    <property type="evidence" value="ECO:0007669"/>
    <property type="project" value="UniProtKB-SubCell"/>
</dbReference>
<dbReference type="CDD" id="cd00419">
    <property type="entry name" value="Ferrochelatase_C"/>
    <property type="match status" value="1"/>
</dbReference>
<keyword evidence="4 9" id="KW-0408">Iron</keyword>
<evidence type="ECO:0000256" key="2">
    <source>
        <dbReference type="ARBA" id="ARBA00022490"/>
    </source>
</evidence>
<dbReference type="GO" id="GO:0046872">
    <property type="term" value="F:metal ion binding"/>
    <property type="evidence" value="ECO:0007669"/>
    <property type="project" value="UniProtKB-KW"/>
</dbReference>
<evidence type="ECO:0000256" key="10">
    <source>
        <dbReference type="RuleBase" id="RU000607"/>
    </source>
</evidence>
<evidence type="ECO:0000256" key="8">
    <source>
        <dbReference type="ARBA" id="ARBA00024536"/>
    </source>
</evidence>
<accession>A0A918K862</accession>